<name>A0A6N4VAE4_9MYCO</name>
<proteinExistence type="predicted"/>
<protein>
    <submittedName>
        <fullName evidence="1">Uncharacterized protein</fullName>
    </submittedName>
</protein>
<sequence>MQPGTPPRKCFRCVNSHDDLAIPRAVPTVDSYYSKQFDGQLSFPASDAGSHRPWWGLASLHPCRFLALDHG</sequence>
<dbReference type="KEGG" id="mpof:MPOR_26370"/>
<dbReference type="Proteomes" id="UP000466785">
    <property type="component" value="Chromosome"/>
</dbReference>
<evidence type="ECO:0000313" key="1">
    <source>
        <dbReference type="EMBL" id="BBX51611.1"/>
    </source>
</evidence>
<accession>A0A6N4VAE4</accession>
<keyword evidence="2" id="KW-1185">Reference proteome</keyword>
<reference evidence="1 2" key="1">
    <citation type="journal article" date="2019" name="Emerg. Microbes Infect.">
        <title>Comprehensive subspecies identification of 175 nontuberculous mycobacteria species based on 7547 genomic profiles.</title>
        <authorList>
            <person name="Matsumoto Y."/>
            <person name="Kinjo T."/>
            <person name="Motooka D."/>
            <person name="Nabeya D."/>
            <person name="Jung N."/>
            <person name="Uechi K."/>
            <person name="Horii T."/>
            <person name="Iida T."/>
            <person name="Fujita J."/>
            <person name="Nakamura S."/>
        </authorList>
    </citation>
    <scope>NUCLEOTIDE SEQUENCE [LARGE SCALE GENOMIC DNA]</scope>
    <source>
        <strain evidence="1 2">JCM 12603</strain>
    </source>
</reference>
<dbReference type="AlphaFoldDB" id="A0A6N4VAE4"/>
<organism evidence="1 2">
    <name type="scientific">Mycolicibacterium poriferae</name>
    <dbReference type="NCBI Taxonomy" id="39694"/>
    <lineage>
        <taxon>Bacteria</taxon>
        <taxon>Bacillati</taxon>
        <taxon>Actinomycetota</taxon>
        <taxon>Actinomycetes</taxon>
        <taxon>Mycobacteriales</taxon>
        <taxon>Mycobacteriaceae</taxon>
        <taxon>Mycolicibacterium</taxon>
    </lineage>
</organism>
<evidence type="ECO:0000313" key="2">
    <source>
        <dbReference type="Proteomes" id="UP000466785"/>
    </source>
</evidence>
<gene>
    <name evidence="1" type="ORF">MPOR_26370</name>
</gene>
<dbReference type="EMBL" id="AP022570">
    <property type="protein sequence ID" value="BBX51611.1"/>
    <property type="molecule type" value="Genomic_DNA"/>
</dbReference>